<accession>A0A8T0HNA0</accession>
<proteinExistence type="predicted"/>
<name>A0A8T0HNA0_CERPU</name>
<evidence type="ECO:0000313" key="2">
    <source>
        <dbReference type="Proteomes" id="UP000822688"/>
    </source>
</evidence>
<keyword evidence="2" id="KW-1185">Reference proteome</keyword>
<sequence length="98" mass="11368">MEWHYDSNEIAKISLRRNSKEAMVHGVGGRNYVIGERIIVARRPVDIFLRIIVARRPVDYIGWFAGCLRTLGRYPFLSEPDYPINITEYCQILITLGN</sequence>
<dbReference type="EMBL" id="CM026426">
    <property type="protein sequence ID" value="KAG0572312.1"/>
    <property type="molecule type" value="Genomic_DNA"/>
</dbReference>
<gene>
    <name evidence="1" type="ORF">KC19_VG083900</name>
</gene>
<dbReference type="Proteomes" id="UP000822688">
    <property type="component" value="Chromosome V"/>
</dbReference>
<organism evidence="1 2">
    <name type="scientific">Ceratodon purpureus</name>
    <name type="common">Fire moss</name>
    <name type="synonym">Dicranum purpureum</name>
    <dbReference type="NCBI Taxonomy" id="3225"/>
    <lineage>
        <taxon>Eukaryota</taxon>
        <taxon>Viridiplantae</taxon>
        <taxon>Streptophyta</taxon>
        <taxon>Embryophyta</taxon>
        <taxon>Bryophyta</taxon>
        <taxon>Bryophytina</taxon>
        <taxon>Bryopsida</taxon>
        <taxon>Dicranidae</taxon>
        <taxon>Pseudoditrichales</taxon>
        <taxon>Ditrichaceae</taxon>
        <taxon>Ceratodon</taxon>
    </lineage>
</organism>
<comment type="caution">
    <text evidence="1">The sequence shown here is derived from an EMBL/GenBank/DDBJ whole genome shotgun (WGS) entry which is preliminary data.</text>
</comment>
<dbReference type="AlphaFoldDB" id="A0A8T0HNA0"/>
<evidence type="ECO:0000313" key="1">
    <source>
        <dbReference type="EMBL" id="KAG0572312.1"/>
    </source>
</evidence>
<protein>
    <submittedName>
        <fullName evidence="1">Uncharacterized protein</fullName>
    </submittedName>
</protein>
<reference evidence="1" key="1">
    <citation type="submission" date="2020-06" db="EMBL/GenBank/DDBJ databases">
        <title>WGS assembly of Ceratodon purpureus strain R40.</title>
        <authorList>
            <person name="Carey S.B."/>
            <person name="Jenkins J."/>
            <person name="Shu S."/>
            <person name="Lovell J.T."/>
            <person name="Sreedasyam A."/>
            <person name="Maumus F."/>
            <person name="Tiley G.P."/>
            <person name="Fernandez-Pozo N."/>
            <person name="Barry K."/>
            <person name="Chen C."/>
            <person name="Wang M."/>
            <person name="Lipzen A."/>
            <person name="Daum C."/>
            <person name="Saski C.A."/>
            <person name="Payton A.C."/>
            <person name="Mcbreen J.C."/>
            <person name="Conrad R.E."/>
            <person name="Kollar L.M."/>
            <person name="Olsson S."/>
            <person name="Huttunen S."/>
            <person name="Landis J.B."/>
            <person name="Wickett N.J."/>
            <person name="Johnson M.G."/>
            <person name="Rensing S.A."/>
            <person name="Grimwood J."/>
            <person name="Schmutz J."/>
            <person name="Mcdaniel S.F."/>
        </authorList>
    </citation>
    <scope>NUCLEOTIDE SEQUENCE</scope>
    <source>
        <strain evidence="1">R40</strain>
    </source>
</reference>